<gene>
    <name evidence="2" type="ORF">S03H2_16717</name>
</gene>
<sequence>THTVTGATGNTGRIITEILLEGGHNVRVVGRSADRLQALVDKGAEAVVGSLDDADFLAQAYKGADSVYAMIPPSLQSDDFVAYADKISKAHVAAIREAGVKNVVALSSIGAHRPDGNGIVKPLYHFEQDLRGLEDVNVLVLRPSYFMDNIYPQVDVVKLMGFVGSPVSPDVSQPIVHTRDIGGVAAARMTDAGFKGHTHEYILGERDISYKEITVVLGKAIGKDDLAYVQFPADQAVAGLQQFGMSKNVAGLIVELSDGINNGVVLEDYKRTPANSTKTSIEEFAREFAQLFDR</sequence>
<dbReference type="EMBL" id="BARU01008561">
    <property type="protein sequence ID" value="GAH42797.1"/>
    <property type="molecule type" value="Genomic_DNA"/>
</dbReference>
<feature type="non-terminal residue" evidence="2">
    <location>
        <position position="1"/>
    </location>
</feature>
<dbReference type="AlphaFoldDB" id="X1FCU3"/>
<evidence type="ECO:0000313" key="2">
    <source>
        <dbReference type="EMBL" id="GAH42797.1"/>
    </source>
</evidence>
<dbReference type="PANTHER" id="PTHR43162:SF1">
    <property type="entry name" value="PRESTALK A DIFFERENTIATION PROTEIN A"/>
    <property type="match status" value="1"/>
</dbReference>
<dbReference type="Pfam" id="PF05368">
    <property type="entry name" value="NmrA"/>
    <property type="match status" value="1"/>
</dbReference>
<comment type="caution">
    <text evidence="2">The sequence shown here is derived from an EMBL/GenBank/DDBJ whole genome shotgun (WGS) entry which is preliminary data.</text>
</comment>
<reference evidence="2" key="1">
    <citation type="journal article" date="2014" name="Front. Microbiol.">
        <title>High frequency of phylogenetically diverse reductive dehalogenase-homologous genes in deep subseafloor sedimentary metagenomes.</title>
        <authorList>
            <person name="Kawai M."/>
            <person name="Futagami T."/>
            <person name="Toyoda A."/>
            <person name="Takaki Y."/>
            <person name="Nishi S."/>
            <person name="Hori S."/>
            <person name="Arai W."/>
            <person name="Tsubouchi T."/>
            <person name="Morono Y."/>
            <person name="Uchiyama I."/>
            <person name="Ito T."/>
            <person name="Fujiyama A."/>
            <person name="Inagaki F."/>
            <person name="Takami H."/>
        </authorList>
    </citation>
    <scope>NUCLEOTIDE SEQUENCE</scope>
    <source>
        <strain evidence="2">Expedition CK06-06</strain>
    </source>
</reference>
<proteinExistence type="predicted"/>
<feature type="domain" description="NmrA-like" evidence="1">
    <location>
        <begin position="3"/>
        <end position="248"/>
    </location>
</feature>
<name>X1FCU3_9ZZZZ</name>
<dbReference type="PANTHER" id="PTHR43162">
    <property type="match status" value="1"/>
</dbReference>
<dbReference type="InterPro" id="IPR051604">
    <property type="entry name" value="Ergot_Alk_Oxidoreductase"/>
</dbReference>
<dbReference type="Gene3D" id="3.90.25.10">
    <property type="entry name" value="UDP-galactose 4-epimerase, domain 1"/>
    <property type="match status" value="1"/>
</dbReference>
<protein>
    <recommendedName>
        <fullName evidence="1">NmrA-like domain-containing protein</fullName>
    </recommendedName>
</protein>
<organism evidence="2">
    <name type="scientific">marine sediment metagenome</name>
    <dbReference type="NCBI Taxonomy" id="412755"/>
    <lineage>
        <taxon>unclassified sequences</taxon>
        <taxon>metagenomes</taxon>
        <taxon>ecological metagenomes</taxon>
    </lineage>
</organism>
<accession>X1FCU3</accession>
<dbReference type="Gene3D" id="3.40.50.720">
    <property type="entry name" value="NAD(P)-binding Rossmann-like Domain"/>
    <property type="match status" value="1"/>
</dbReference>
<dbReference type="InterPro" id="IPR036291">
    <property type="entry name" value="NAD(P)-bd_dom_sf"/>
</dbReference>
<dbReference type="InterPro" id="IPR008030">
    <property type="entry name" value="NmrA-like"/>
</dbReference>
<dbReference type="SUPFAM" id="SSF51735">
    <property type="entry name" value="NAD(P)-binding Rossmann-fold domains"/>
    <property type="match status" value="1"/>
</dbReference>
<evidence type="ECO:0000259" key="1">
    <source>
        <dbReference type="Pfam" id="PF05368"/>
    </source>
</evidence>